<comment type="caution">
    <text evidence="1">The sequence shown here is derived from an EMBL/GenBank/DDBJ whole genome shotgun (WGS) entry which is preliminary data.</text>
</comment>
<reference evidence="2" key="1">
    <citation type="journal article" date="2012" name="J. Bacteriol.">
        <title>Genome Sequence of Micromonospora lupini Lupac 08, Isolated from Root Nodules of Lupinus angustifolius.</title>
        <authorList>
            <person name="Alonso-Vega P."/>
            <person name="Normand P."/>
            <person name="Bacigalupe R."/>
            <person name="Pujic P."/>
            <person name="Lajus A."/>
            <person name="Vallenet D."/>
            <person name="Carro L."/>
            <person name="Coll P."/>
            <person name="Trujillo M.E."/>
        </authorList>
    </citation>
    <scope>NUCLEOTIDE SEQUENCE [LARGE SCALE GENOMIC DNA]</scope>
    <source>
        <strain evidence="2">Lupac 08</strain>
    </source>
</reference>
<dbReference type="Proteomes" id="UP000003448">
    <property type="component" value="Unassembled WGS sequence"/>
</dbReference>
<accession>I0LCU7</accession>
<keyword evidence="2" id="KW-1185">Reference proteome</keyword>
<gene>
    <name evidence="1" type="ORF">MILUP08_46543</name>
</gene>
<dbReference type="STRING" id="1150864.MILUP08_46543"/>
<evidence type="ECO:0000313" key="1">
    <source>
        <dbReference type="EMBL" id="CCH21644.1"/>
    </source>
</evidence>
<proteinExistence type="predicted"/>
<dbReference type="EMBL" id="CAIE01000043">
    <property type="protein sequence ID" value="CCH21644.1"/>
    <property type="molecule type" value="Genomic_DNA"/>
</dbReference>
<dbReference type="AlphaFoldDB" id="I0LCU7"/>
<organism evidence="1 2">
    <name type="scientific">Micromonospora lupini str. Lupac 08</name>
    <dbReference type="NCBI Taxonomy" id="1150864"/>
    <lineage>
        <taxon>Bacteria</taxon>
        <taxon>Bacillati</taxon>
        <taxon>Actinomycetota</taxon>
        <taxon>Actinomycetes</taxon>
        <taxon>Micromonosporales</taxon>
        <taxon>Micromonosporaceae</taxon>
        <taxon>Micromonospora</taxon>
    </lineage>
</organism>
<name>I0LCU7_9ACTN</name>
<protein>
    <submittedName>
        <fullName evidence="1">Uncharacterized protein</fullName>
    </submittedName>
</protein>
<sequence length="34" mass="4115">MIPSFRWVPRAVRQFNPSIFARWLTIHPHQGVIR</sequence>
<evidence type="ECO:0000313" key="2">
    <source>
        <dbReference type="Proteomes" id="UP000003448"/>
    </source>
</evidence>